<organism evidence="1 2">
    <name type="scientific">Piloderma croceum (strain F 1598)</name>
    <dbReference type="NCBI Taxonomy" id="765440"/>
    <lineage>
        <taxon>Eukaryota</taxon>
        <taxon>Fungi</taxon>
        <taxon>Dikarya</taxon>
        <taxon>Basidiomycota</taxon>
        <taxon>Agaricomycotina</taxon>
        <taxon>Agaricomycetes</taxon>
        <taxon>Agaricomycetidae</taxon>
        <taxon>Atheliales</taxon>
        <taxon>Atheliaceae</taxon>
        <taxon>Piloderma</taxon>
    </lineage>
</organism>
<dbReference type="AlphaFoldDB" id="A0A0C3F179"/>
<dbReference type="Proteomes" id="UP000054166">
    <property type="component" value="Unassembled WGS sequence"/>
</dbReference>
<dbReference type="EMBL" id="KN833070">
    <property type="protein sequence ID" value="KIM73924.1"/>
    <property type="molecule type" value="Genomic_DNA"/>
</dbReference>
<accession>A0A0C3F179</accession>
<reference evidence="2" key="2">
    <citation type="submission" date="2015-01" db="EMBL/GenBank/DDBJ databases">
        <title>Evolutionary Origins and Diversification of the Mycorrhizal Mutualists.</title>
        <authorList>
            <consortium name="DOE Joint Genome Institute"/>
            <consortium name="Mycorrhizal Genomics Consortium"/>
            <person name="Kohler A."/>
            <person name="Kuo A."/>
            <person name="Nagy L.G."/>
            <person name="Floudas D."/>
            <person name="Copeland A."/>
            <person name="Barry K.W."/>
            <person name="Cichocki N."/>
            <person name="Veneault-Fourrey C."/>
            <person name="LaButti K."/>
            <person name="Lindquist E.A."/>
            <person name="Lipzen A."/>
            <person name="Lundell T."/>
            <person name="Morin E."/>
            <person name="Murat C."/>
            <person name="Riley R."/>
            <person name="Ohm R."/>
            <person name="Sun H."/>
            <person name="Tunlid A."/>
            <person name="Henrissat B."/>
            <person name="Grigoriev I.V."/>
            <person name="Hibbett D.S."/>
            <person name="Martin F."/>
        </authorList>
    </citation>
    <scope>NUCLEOTIDE SEQUENCE [LARGE SCALE GENOMIC DNA]</scope>
    <source>
        <strain evidence="2">F 1598</strain>
    </source>
</reference>
<name>A0A0C3F179_PILCF</name>
<proteinExistence type="predicted"/>
<evidence type="ECO:0000313" key="2">
    <source>
        <dbReference type="Proteomes" id="UP000054166"/>
    </source>
</evidence>
<sequence length="181" mass="19953">MHPPSTMSSKMLPLTTTALISVSTSTASRKTLTSILNKLILQQSSRKPVDLPPVKTVTKKSIPKPGGFVYESSPRGRIVGRFSNKPNLELTPAHDQPTCTLDFDSFRCIPGMIAMVDEDADTCPFIAVAVRGGEVEDQIARVILKLSVGGMRDHGRFRQITLRVWFTDAKDDRICIPDFLP</sequence>
<dbReference type="HOGENOM" id="CLU_1489546_0_0_1"/>
<dbReference type="InParanoid" id="A0A0C3F179"/>
<keyword evidence="2" id="KW-1185">Reference proteome</keyword>
<evidence type="ECO:0000313" key="1">
    <source>
        <dbReference type="EMBL" id="KIM73924.1"/>
    </source>
</evidence>
<reference evidence="1 2" key="1">
    <citation type="submission" date="2014-04" db="EMBL/GenBank/DDBJ databases">
        <authorList>
            <consortium name="DOE Joint Genome Institute"/>
            <person name="Kuo A."/>
            <person name="Tarkka M."/>
            <person name="Buscot F."/>
            <person name="Kohler A."/>
            <person name="Nagy L.G."/>
            <person name="Floudas D."/>
            <person name="Copeland A."/>
            <person name="Barry K.W."/>
            <person name="Cichocki N."/>
            <person name="Veneault-Fourrey C."/>
            <person name="LaButti K."/>
            <person name="Lindquist E.A."/>
            <person name="Lipzen A."/>
            <person name="Lundell T."/>
            <person name="Morin E."/>
            <person name="Murat C."/>
            <person name="Sun H."/>
            <person name="Tunlid A."/>
            <person name="Henrissat B."/>
            <person name="Grigoriev I.V."/>
            <person name="Hibbett D.S."/>
            <person name="Martin F."/>
            <person name="Nordberg H.P."/>
            <person name="Cantor M.N."/>
            <person name="Hua S.X."/>
        </authorList>
    </citation>
    <scope>NUCLEOTIDE SEQUENCE [LARGE SCALE GENOMIC DNA]</scope>
    <source>
        <strain evidence="1 2">F 1598</strain>
    </source>
</reference>
<protein>
    <submittedName>
        <fullName evidence="1">Uncharacterized protein</fullName>
    </submittedName>
</protein>
<gene>
    <name evidence="1" type="ORF">PILCRDRAFT_716219</name>
</gene>